<proteinExistence type="predicted"/>
<dbReference type="Proteomes" id="UP000314294">
    <property type="component" value="Unassembled WGS sequence"/>
</dbReference>
<evidence type="ECO:0000313" key="1">
    <source>
        <dbReference type="EMBL" id="TNN66244.1"/>
    </source>
</evidence>
<evidence type="ECO:0000313" key="2">
    <source>
        <dbReference type="Proteomes" id="UP000314294"/>
    </source>
</evidence>
<comment type="caution">
    <text evidence="1">The sequence shown here is derived from an EMBL/GenBank/DDBJ whole genome shotgun (WGS) entry which is preliminary data.</text>
</comment>
<name>A0A4Z2HMR8_9TELE</name>
<protein>
    <submittedName>
        <fullName evidence="1">Multiple epidermal growth factor-like domains protein 6</fullName>
    </submittedName>
</protein>
<organism evidence="1 2">
    <name type="scientific">Liparis tanakae</name>
    <name type="common">Tanaka's snailfish</name>
    <dbReference type="NCBI Taxonomy" id="230148"/>
    <lineage>
        <taxon>Eukaryota</taxon>
        <taxon>Metazoa</taxon>
        <taxon>Chordata</taxon>
        <taxon>Craniata</taxon>
        <taxon>Vertebrata</taxon>
        <taxon>Euteleostomi</taxon>
        <taxon>Actinopterygii</taxon>
        <taxon>Neopterygii</taxon>
        <taxon>Teleostei</taxon>
        <taxon>Neoteleostei</taxon>
        <taxon>Acanthomorphata</taxon>
        <taxon>Eupercaria</taxon>
        <taxon>Perciformes</taxon>
        <taxon>Cottioidei</taxon>
        <taxon>Cottales</taxon>
        <taxon>Liparidae</taxon>
        <taxon>Liparis</taxon>
    </lineage>
</organism>
<dbReference type="EMBL" id="SRLO01000223">
    <property type="protein sequence ID" value="TNN66244.1"/>
    <property type="molecule type" value="Genomic_DNA"/>
</dbReference>
<reference evidence="1 2" key="1">
    <citation type="submission" date="2019-03" db="EMBL/GenBank/DDBJ databases">
        <title>First draft genome of Liparis tanakae, snailfish: a comprehensive survey of snailfish specific genes.</title>
        <authorList>
            <person name="Kim W."/>
            <person name="Song I."/>
            <person name="Jeong J.-H."/>
            <person name="Kim D."/>
            <person name="Kim S."/>
            <person name="Ryu S."/>
            <person name="Song J.Y."/>
            <person name="Lee S.K."/>
        </authorList>
    </citation>
    <scope>NUCLEOTIDE SEQUENCE [LARGE SCALE GENOMIC DNA]</scope>
    <source>
        <tissue evidence="1">Muscle</tissue>
    </source>
</reference>
<accession>A0A4Z2HMR8</accession>
<sequence>MKAVSTRLCPLPRKVFTISELSAASARPPNAIVPSKEIGRLISDDMFRRATNLGKYVRTSLITPNVCVEREVTLVAQRQPCVQAFTRMVKVWKQGCVGQSWCMGYERSLASHRRDQEASFDGISQPVIQST</sequence>
<dbReference type="AlphaFoldDB" id="A0A4Z2HMR8"/>
<dbReference type="OrthoDB" id="409374at2759"/>
<keyword evidence="2" id="KW-1185">Reference proteome</keyword>
<gene>
    <name evidence="1" type="primary">Megf6_0</name>
    <name evidence="1" type="ORF">EYF80_023583</name>
</gene>